<dbReference type="AlphaFoldDB" id="A0AAV9JBT1"/>
<evidence type="ECO:0000313" key="3">
    <source>
        <dbReference type="Proteomes" id="UP001324427"/>
    </source>
</evidence>
<evidence type="ECO:0000256" key="1">
    <source>
        <dbReference type="SAM" id="MobiDB-lite"/>
    </source>
</evidence>
<reference evidence="2 3" key="1">
    <citation type="submission" date="2021-11" db="EMBL/GenBank/DDBJ databases">
        <title>Black yeast isolated from Biological Soil Crust.</title>
        <authorList>
            <person name="Kurbessoian T."/>
        </authorList>
    </citation>
    <scope>NUCLEOTIDE SEQUENCE [LARGE SCALE GENOMIC DNA]</scope>
    <source>
        <strain evidence="2 3">CCFEE 5522</strain>
    </source>
</reference>
<name>A0AAV9JBT1_9PEZI</name>
<comment type="caution">
    <text evidence="2">The sequence shown here is derived from an EMBL/GenBank/DDBJ whole genome shotgun (WGS) entry which is preliminary data.</text>
</comment>
<keyword evidence="3" id="KW-1185">Reference proteome</keyword>
<proteinExistence type="predicted"/>
<sequence length="193" mass="21776">MAHWKHLEILNTAEFTAWLDTLCACIRILDQQTDHAAPPSPSLQLRDLKYAPKGFWKYISHLMHVTAEITKALVAFLQRAIELGAFARGNVYWARAMVGGLRVECHRVVAVVVGMITVREGRARRRRACEDRSEEDAGDVMGSKAAREQKMTEPKIFRMSDVGLSNVPATLRKRRGHGRRLEVVTRIELCGQG</sequence>
<gene>
    <name evidence="2" type="ORF">LTR36_006238</name>
</gene>
<evidence type="ECO:0000313" key="2">
    <source>
        <dbReference type="EMBL" id="KAK4542666.1"/>
    </source>
</evidence>
<feature type="region of interest" description="Disordered" evidence="1">
    <location>
        <begin position="128"/>
        <end position="147"/>
    </location>
</feature>
<organism evidence="2 3">
    <name type="scientific">Oleoguttula mirabilis</name>
    <dbReference type="NCBI Taxonomy" id="1507867"/>
    <lineage>
        <taxon>Eukaryota</taxon>
        <taxon>Fungi</taxon>
        <taxon>Dikarya</taxon>
        <taxon>Ascomycota</taxon>
        <taxon>Pezizomycotina</taxon>
        <taxon>Dothideomycetes</taxon>
        <taxon>Dothideomycetidae</taxon>
        <taxon>Mycosphaerellales</taxon>
        <taxon>Teratosphaeriaceae</taxon>
        <taxon>Oleoguttula</taxon>
    </lineage>
</organism>
<dbReference type="Proteomes" id="UP001324427">
    <property type="component" value="Unassembled WGS sequence"/>
</dbReference>
<dbReference type="EMBL" id="JAVFHQ010000039">
    <property type="protein sequence ID" value="KAK4542666.1"/>
    <property type="molecule type" value="Genomic_DNA"/>
</dbReference>
<accession>A0AAV9JBT1</accession>
<protein>
    <submittedName>
        <fullName evidence="2">Uncharacterized protein</fullName>
    </submittedName>
</protein>